<gene>
    <name evidence="10" type="ORF">METZ01_LOCUS55096</name>
</gene>
<evidence type="ECO:0000256" key="6">
    <source>
        <dbReference type="ARBA" id="ARBA00022723"/>
    </source>
</evidence>
<name>A0A381SDT1_9ZZZZ</name>
<dbReference type="InterPro" id="IPR045031">
    <property type="entry name" value="DHP_synth-like"/>
</dbReference>
<evidence type="ECO:0000256" key="3">
    <source>
        <dbReference type="ARBA" id="ARBA00004763"/>
    </source>
</evidence>
<evidence type="ECO:0000256" key="7">
    <source>
        <dbReference type="ARBA" id="ARBA00022842"/>
    </source>
</evidence>
<comment type="pathway">
    <text evidence="3">Cofactor biosynthesis; tetrahydrofolate biosynthesis; 7,8-dihydrofolate from 2-amino-4-hydroxy-6-hydroxymethyl-7,8-dihydropteridine diphosphate and 4-aminobenzoate: step 1/2.</text>
</comment>
<dbReference type="AlphaFoldDB" id="A0A381SDT1"/>
<dbReference type="InterPro" id="IPR006390">
    <property type="entry name" value="DHP_synth_dom"/>
</dbReference>
<dbReference type="PROSITE" id="PS00792">
    <property type="entry name" value="DHPS_1"/>
    <property type="match status" value="1"/>
</dbReference>
<dbReference type="CDD" id="cd00739">
    <property type="entry name" value="DHPS"/>
    <property type="match status" value="1"/>
</dbReference>
<dbReference type="PROSITE" id="PS50972">
    <property type="entry name" value="PTERIN_BINDING"/>
    <property type="match status" value="1"/>
</dbReference>
<dbReference type="GO" id="GO:0004156">
    <property type="term" value="F:dihydropteroate synthase activity"/>
    <property type="evidence" value="ECO:0007669"/>
    <property type="project" value="UniProtKB-EC"/>
</dbReference>
<accession>A0A381SDT1</accession>
<evidence type="ECO:0000256" key="5">
    <source>
        <dbReference type="ARBA" id="ARBA00022679"/>
    </source>
</evidence>
<feature type="domain" description="Pterin-binding" evidence="9">
    <location>
        <begin position="94"/>
        <end position="345"/>
    </location>
</feature>
<dbReference type="GO" id="GO:0046656">
    <property type="term" value="P:folic acid biosynthetic process"/>
    <property type="evidence" value="ECO:0007669"/>
    <property type="project" value="UniProtKB-KW"/>
</dbReference>
<organism evidence="10">
    <name type="scientific">marine metagenome</name>
    <dbReference type="NCBI Taxonomy" id="408172"/>
    <lineage>
        <taxon>unclassified sequences</taxon>
        <taxon>metagenomes</taxon>
        <taxon>ecological metagenomes</taxon>
    </lineage>
</organism>
<evidence type="ECO:0000256" key="4">
    <source>
        <dbReference type="ARBA" id="ARBA00012458"/>
    </source>
</evidence>
<keyword evidence="8" id="KW-0289">Folate biosynthesis</keyword>
<dbReference type="EMBL" id="UINC01002986">
    <property type="protein sequence ID" value="SVA02242.1"/>
    <property type="molecule type" value="Genomic_DNA"/>
</dbReference>
<dbReference type="PANTHER" id="PTHR20941:SF1">
    <property type="entry name" value="FOLIC ACID SYNTHESIS PROTEIN FOL1"/>
    <property type="match status" value="1"/>
</dbReference>
<protein>
    <recommendedName>
        <fullName evidence="4">dihydropteroate synthase</fullName>
        <ecNumber evidence="4">2.5.1.15</ecNumber>
    </recommendedName>
</protein>
<dbReference type="NCBIfam" id="TIGR01496">
    <property type="entry name" value="DHPS"/>
    <property type="match status" value="1"/>
</dbReference>
<dbReference type="GO" id="GO:0046654">
    <property type="term" value="P:tetrahydrofolate biosynthetic process"/>
    <property type="evidence" value="ECO:0007669"/>
    <property type="project" value="TreeGrafter"/>
</dbReference>
<evidence type="ECO:0000259" key="9">
    <source>
        <dbReference type="PROSITE" id="PS50972"/>
    </source>
</evidence>
<dbReference type="GO" id="GO:0005829">
    <property type="term" value="C:cytosol"/>
    <property type="evidence" value="ECO:0007669"/>
    <property type="project" value="TreeGrafter"/>
</dbReference>
<dbReference type="Pfam" id="PF00809">
    <property type="entry name" value="Pterin_bind"/>
    <property type="match status" value="1"/>
</dbReference>
<dbReference type="PANTHER" id="PTHR20941">
    <property type="entry name" value="FOLATE SYNTHESIS PROTEINS"/>
    <property type="match status" value="1"/>
</dbReference>
<sequence>MRKYYTRACNFYHGRVAKKLIQSKKALPLNDKKNIAFDTLEIFKRKKSKVESHLIYFKDVKKLRKNLKSIVKQDLKKIVSKRKNFLKNINFSEPSIMGILNLTPDSFSDGGKFNNKNKSLNHILHMIKAGAKIIDVGGESTRPGSKTIPTKTEWKRIEHVLRNFKKKYKFICLSIDTRKSEIMIKSAKYGADLINDVSGFSYDKKLLSNLRNYNISKVLHHMQGTPNTMQKNPKYKNVLLDIYDFFEKNINKKFNDNKIIIDPGIGFGKNLKHNLTLISKISLFHSLGFPILVGTSRKRFISQISGKHDSKDRMGGTLASVLFLLSQGVQIFRVHDVNEVKQGILVFKKILLN</sequence>
<keyword evidence="6" id="KW-0479">Metal-binding</keyword>
<reference evidence="10" key="1">
    <citation type="submission" date="2018-05" db="EMBL/GenBank/DDBJ databases">
        <authorList>
            <person name="Lanie J.A."/>
            <person name="Ng W.-L."/>
            <person name="Kazmierczak K.M."/>
            <person name="Andrzejewski T.M."/>
            <person name="Davidsen T.M."/>
            <person name="Wayne K.J."/>
            <person name="Tettelin H."/>
            <person name="Glass J.I."/>
            <person name="Rusch D."/>
            <person name="Podicherti R."/>
            <person name="Tsui H.-C.T."/>
            <person name="Winkler M.E."/>
        </authorList>
    </citation>
    <scope>NUCLEOTIDE SEQUENCE</scope>
</reference>
<dbReference type="InterPro" id="IPR000489">
    <property type="entry name" value="Pterin-binding_dom"/>
</dbReference>
<evidence type="ECO:0000256" key="8">
    <source>
        <dbReference type="ARBA" id="ARBA00022909"/>
    </source>
</evidence>
<evidence type="ECO:0000256" key="1">
    <source>
        <dbReference type="ARBA" id="ARBA00000012"/>
    </source>
</evidence>
<dbReference type="SUPFAM" id="SSF51717">
    <property type="entry name" value="Dihydropteroate synthetase-like"/>
    <property type="match status" value="1"/>
</dbReference>
<keyword evidence="7" id="KW-0460">Magnesium</keyword>
<comment type="cofactor">
    <cofactor evidence="2">
        <name>Mg(2+)</name>
        <dbReference type="ChEBI" id="CHEBI:18420"/>
    </cofactor>
</comment>
<proteinExistence type="predicted"/>
<dbReference type="GO" id="GO:0046872">
    <property type="term" value="F:metal ion binding"/>
    <property type="evidence" value="ECO:0007669"/>
    <property type="project" value="UniProtKB-KW"/>
</dbReference>
<evidence type="ECO:0000256" key="2">
    <source>
        <dbReference type="ARBA" id="ARBA00001946"/>
    </source>
</evidence>
<dbReference type="InterPro" id="IPR011005">
    <property type="entry name" value="Dihydropteroate_synth-like_sf"/>
</dbReference>
<dbReference type="PROSITE" id="PS00793">
    <property type="entry name" value="DHPS_2"/>
    <property type="match status" value="1"/>
</dbReference>
<dbReference type="Gene3D" id="3.20.20.20">
    <property type="entry name" value="Dihydropteroate synthase-like"/>
    <property type="match status" value="1"/>
</dbReference>
<dbReference type="EC" id="2.5.1.15" evidence="4"/>
<keyword evidence="5" id="KW-0808">Transferase</keyword>
<comment type="catalytic activity">
    <reaction evidence="1">
        <text>(7,8-dihydropterin-6-yl)methyl diphosphate + 4-aminobenzoate = 7,8-dihydropteroate + diphosphate</text>
        <dbReference type="Rhea" id="RHEA:19949"/>
        <dbReference type="ChEBI" id="CHEBI:17836"/>
        <dbReference type="ChEBI" id="CHEBI:17839"/>
        <dbReference type="ChEBI" id="CHEBI:33019"/>
        <dbReference type="ChEBI" id="CHEBI:72950"/>
        <dbReference type="EC" id="2.5.1.15"/>
    </reaction>
</comment>
<evidence type="ECO:0000313" key="10">
    <source>
        <dbReference type="EMBL" id="SVA02242.1"/>
    </source>
</evidence>